<evidence type="ECO:0000256" key="1">
    <source>
        <dbReference type="SAM" id="MobiDB-lite"/>
    </source>
</evidence>
<evidence type="ECO:0000313" key="2">
    <source>
        <dbReference type="EMBL" id="MBH8561871.1"/>
    </source>
</evidence>
<organism evidence="2 3">
    <name type="scientific">Amazonocrinis nigriterrae CENA67</name>
    <dbReference type="NCBI Taxonomy" id="2794033"/>
    <lineage>
        <taxon>Bacteria</taxon>
        <taxon>Bacillati</taxon>
        <taxon>Cyanobacteriota</taxon>
        <taxon>Cyanophyceae</taxon>
        <taxon>Nostocales</taxon>
        <taxon>Nostocaceae</taxon>
        <taxon>Amazonocrinis</taxon>
        <taxon>Amazonocrinis nigriterrae</taxon>
    </lineage>
</organism>
<comment type="caution">
    <text evidence="2">The sequence shown here is derived from an EMBL/GenBank/DDBJ whole genome shotgun (WGS) entry which is preliminary data.</text>
</comment>
<protein>
    <submittedName>
        <fullName evidence="2">Uncharacterized protein</fullName>
    </submittedName>
</protein>
<feature type="region of interest" description="Disordered" evidence="1">
    <location>
        <begin position="1"/>
        <end position="23"/>
    </location>
</feature>
<keyword evidence="3" id="KW-1185">Reference proteome</keyword>
<dbReference type="AlphaFoldDB" id="A0A8J7L8C1"/>
<gene>
    <name evidence="2" type="ORF">I8748_06730</name>
</gene>
<dbReference type="EMBL" id="JAECZC010000008">
    <property type="protein sequence ID" value="MBH8561871.1"/>
    <property type="molecule type" value="Genomic_DNA"/>
</dbReference>
<feature type="compositionally biased region" description="Low complexity" evidence="1">
    <location>
        <begin position="1"/>
        <end position="14"/>
    </location>
</feature>
<proteinExistence type="predicted"/>
<name>A0A8J7L8C1_9NOST</name>
<reference evidence="2 3" key="1">
    <citation type="journal article" date="2021" name="Int. J. Syst. Evol. Microbiol.">
        <title>Amazonocrinis nigriterrae gen. nov., sp. nov., Atlanticothrix silvestris gen. nov., sp. nov. and Dendronalium phyllosphericum gen. nov., sp. nov., nostocacean cyanobacteria from Brazilian environments.</title>
        <authorList>
            <person name="Alvarenga D.O."/>
            <person name="Andreote A.P.D."/>
            <person name="Branco L.H.Z."/>
            <person name="Delbaje E."/>
            <person name="Cruz R.B."/>
            <person name="Varani A.M."/>
            <person name="Fiore M.F."/>
        </authorList>
    </citation>
    <scope>NUCLEOTIDE SEQUENCE [LARGE SCALE GENOMIC DNA]</scope>
    <source>
        <strain evidence="2 3">CENA67</strain>
    </source>
</reference>
<accession>A0A8J7L8C1</accession>
<dbReference type="Proteomes" id="UP000632766">
    <property type="component" value="Unassembled WGS sequence"/>
</dbReference>
<sequence>MPRSSTAQKISSSSQEKKTQSYDLRQWQRHRGLICYHEKMETIAALFDSCAKRDRSNC</sequence>
<evidence type="ECO:0000313" key="3">
    <source>
        <dbReference type="Proteomes" id="UP000632766"/>
    </source>
</evidence>